<evidence type="ECO:0000313" key="3">
    <source>
        <dbReference type="Proteomes" id="UP000199258"/>
    </source>
</evidence>
<dbReference type="STRING" id="335973.SAMN04488693_101240"/>
<dbReference type="InterPro" id="IPR028087">
    <property type="entry name" value="Tad_N"/>
</dbReference>
<proteinExistence type="predicted"/>
<dbReference type="EMBL" id="FNDT01000001">
    <property type="protein sequence ID" value="SDH43660.1"/>
    <property type="molecule type" value="Genomic_DNA"/>
</dbReference>
<organism evidence="2 3">
    <name type="scientific">Arthrobacter subterraneus</name>
    <dbReference type="NCBI Taxonomy" id="335973"/>
    <lineage>
        <taxon>Bacteria</taxon>
        <taxon>Bacillati</taxon>
        <taxon>Actinomycetota</taxon>
        <taxon>Actinomycetes</taxon>
        <taxon>Micrococcales</taxon>
        <taxon>Micrococcaceae</taxon>
        <taxon>Arthrobacter</taxon>
    </lineage>
</organism>
<sequence>MRRIASGQDRERGAAAVLVALLMVVLLGFGALAVDVGLLYSEKAQLQNGADAGALGIAQACAKNTADPKCATTSPLAKELVDKNSLDSLSNVQSIALDVPNRKVTVTADPLEAGRADNDVSLYFAGVLGIDSSSVVAKSTVVWGSPSKGTTPFPLAISKCQVTTLLIDGSQQLIQSHGSNANDDCPTTSSGGDTPGGFGWLVQDPGKCGAYIDLDLNESGADTGNDGPTNCDAVLNQWAADINAGKNVIVLLPVFKSVSGTGSGTSYDVEAFAAFKVEGWKFAGSSTLPLTFRNRTEWAGTNACSGSCRGIIGRFITYTALSSDYELGPVTPYGATVVKLTS</sequence>
<evidence type="ECO:0000259" key="1">
    <source>
        <dbReference type="Pfam" id="PF13400"/>
    </source>
</evidence>
<name>A0A1G8CFH6_9MICC</name>
<dbReference type="OrthoDB" id="5187898at2"/>
<gene>
    <name evidence="2" type="ORF">SAMN04488693_101240</name>
</gene>
<accession>A0A1G8CFH6</accession>
<dbReference type="Pfam" id="PF13400">
    <property type="entry name" value="Tad"/>
    <property type="match status" value="1"/>
</dbReference>
<dbReference type="RefSeq" id="WP_090584210.1">
    <property type="nucleotide sequence ID" value="NZ_FNDT01000001.1"/>
</dbReference>
<evidence type="ECO:0000313" key="2">
    <source>
        <dbReference type="EMBL" id="SDH43660.1"/>
    </source>
</evidence>
<keyword evidence="3" id="KW-1185">Reference proteome</keyword>
<feature type="domain" description="Putative Flp pilus-assembly TadG-like N-terminal" evidence="1">
    <location>
        <begin position="13"/>
        <end position="55"/>
    </location>
</feature>
<protein>
    <submittedName>
        <fullName evidence="2">Putative Flp pilus-assembly TadE/G-like</fullName>
    </submittedName>
</protein>
<dbReference type="AlphaFoldDB" id="A0A1G8CFH6"/>
<reference evidence="2 3" key="1">
    <citation type="submission" date="2016-10" db="EMBL/GenBank/DDBJ databases">
        <authorList>
            <person name="de Groot N.N."/>
        </authorList>
    </citation>
    <scope>NUCLEOTIDE SEQUENCE [LARGE SCALE GENOMIC DNA]</scope>
    <source>
        <strain evidence="2 3">NP_1H</strain>
    </source>
</reference>
<dbReference type="Proteomes" id="UP000199258">
    <property type="component" value="Unassembled WGS sequence"/>
</dbReference>